<dbReference type="GeneID" id="85308711"/>
<dbReference type="Pfam" id="PF00067">
    <property type="entry name" value="p450"/>
    <property type="match status" value="1"/>
</dbReference>
<dbReference type="EMBL" id="MU839013">
    <property type="protein sequence ID" value="KAK1765887.1"/>
    <property type="molecule type" value="Genomic_DNA"/>
</dbReference>
<dbReference type="SUPFAM" id="SSF48264">
    <property type="entry name" value="Cytochrome P450"/>
    <property type="match status" value="1"/>
</dbReference>
<keyword evidence="6" id="KW-0560">Oxidoreductase</keyword>
<dbReference type="InterPro" id="IPR001128">
    <property type="entry name" value="Cyt_P450"/>
</dbReference>
<organism evidence="7 8">
    <name type="scientific">Phialemonium atrogriseum</name>
    <dbReference type="NCBI Taxonomy" id="1093897"/>
    <lineage>
        <taxon>Eukaryota</taxon>
        <taxon>Fungi</taxon>
        <taxon>Dikarya</taxon>
        <taxon>Ascomycota</taxon>
        <taxon>Pezizomycotina</taxon>
        <taxon>Sordariomycetes</taxon>
        <taxon>Sordariomycetidae</taxon>
        <taxon>Cephalothecales</taxon>
        <taxon>Cephalothecaceae</taxon>
        <taxon>Phialemonium</taxon>
    </lineage>
</organism>
<dbReference type="PRINTS" id="PR00385">
    <property type="entry name" value="P450"/>
</dbReference>
<protein>
    <submittedName>
        <fullName evidence="7">Cytochrome P450 monooxygenase gsfF</fullName>
    </submittedName>
</protein>
<dbReference type="RefSeq" id="XP_060282100.1">
    <property type="nucleotide sequence ID" value="XM_060425524.1"/>
</dbReference>
<dbReference type="PROSITE" id="PS00086">
    <property type="entry name" value="CYTOCHROME_P450"/>
    <property type="match status" value="1"/>
</dbReference>
<dbReference type="Gene3D" id="1.10.630.10">
    <property type="entry name" value="Cytochrome P450"/>
    <property type="match status" value="1"/>
</dbReference>
<name>A0AAJ0BXW2_9PEZI</name>
<dbReference type="PANTHER" id="PTHR24305:SF103">
    <property type="entry name" value="P450, PUTATIVE (EUROFUNG)-RELATED"/>
    <property type="match status" value="1"/>
</dbReference>
<dbReference type="InterPro" id="IPR050121">
    <property type="entry name" value="Cytochrome_P450_monoxygenase"/>
</dbReference>
<sequence>MGSLLLTAIRSPPPTVHILIALGILVPLVYVVYQRWFHPLACYPGPFWASITDLWQVRQFLSLKQPYNLTELHEKYGPFVRYGPDKLSVTSEDAIPLLYQKSARNMPKTEFYDAYGAKTPNVFGMRDENVHSIRRRHMSHSFSMSYVKDMEQYLDININILRHKIEGFARRQEVFDLKHILHYYTIDVLGELAFSQPFGVQLTDDESLVPPVIEHSLLAAATGAWPAMTMRLKAWLPKVPHSGLRALFEGRAKCAELAAKCVQRRIAEVQDGKEGGEQRKDILTNLIMATHPDTGERLKQSDLEAEAFGFIIAGTHTTSATTTLLLYHLLHAPDILAKVVAEIDANLEPLQPDQPAYSVTKVENSLPYLRQTVRENFRITPVFTMPLARRVMAPEGIMVAGRHIKQGTSVAVCNHAFHHNPEVWGPDHNVFDPSRWEVPETAARAKYLMHFGLGGRQCIGKTVAQTNIYKLVSTLLRVFEFQLADPKEREGVEMGEFYGKLPSLISVGISDLEGPLFVRAKRRE</sequence>
<keyword evidence="6 7" id="KW-0503">Monooxygenase</keyword>
<comment type="caution">
    <text evidence="7">The sequence shown here is derived from an EMBL/GenBank/DDBJ whole genome shotgun (WGS) entry which is preliminary data.</text>
</comment>
<evidence type="ECO:0000313" key="8">
    <source>
        <dbReference type="Proteomes" id="UP001244011"/>
    </source>
</evidence>
<dbReference type="GO" id="GO:0016705">
    <property type="term" value="F:oxidoreductase activity, acting on paired donors, with incorporation or reduction of molecular oxygen"/>
    <property type="evidence" value="ECO:0007669"/>
    <property type="project" value="InterPro"/>
</dbReference>
<dbReference type="InterPro" id="IPR036396">
    <property type="entry name" value="Cyt_P450_sf"/>
</dbReference>
<dbReference type="GO" id="GO:0004497">
    <property type="term" value="F:monooxygenase activity"/>
    <property type="evidence" value="ECO:0007669"/>
    <property type="project" value="UniProtKB-KW"/>
</dbReference>
<proteinExistence type="inferred from homology"/>
<evidence type="ECO:0000313" key="7">
    <source>
        <dbReference type="EMBL" id="KAK1765887.1"/>
    </source>
</evidence>
<keyword evidence="2 5" id="KW-0349">Heme</keyword>
<dbReference type="Proteomes" id="UP001244011">
    <property type="component" value="Unassembled WGS sequence"/>
</dbReference>
<gene>
    <name evidence="7" type="ORF">QBC33DRAFT_494427</name>
</gene>
<dbReference type="InterPro" id="IPR017972">
    <property type="entry name" value="Cyt_P450_CS"/>
</dbReference>
<evidence type="ECO:0000256" key="4">
    <source>
        <dbReference type="ARBA" id="ARBA00023004"/>
    </source>
</evidence>
<keyword evidence="3 5" id="KW-0479">Metal-binding</keyword>
<keyword evidence="4 5" id="KW-0408">Iron</keyword>
<dbReference type="InterPro" id="IPR002401">
    <property type="entry name" value="Cyt_P450_E_grp-I"/>
</dbReference>
<evidence type="ECO:0000256" key="2">
    <source>
        <dbReference type="ARBA" id="ARBA00022617"/>
    </source>
</evidence>
<dbReference type="GO" id="GO:0005506">
    <property type="term" value="F:iron ion binding"/>
    <property type="evidence" value="ECO:0007669"/>
    <property type="project" value="InterPro"/>
</dbReference>
<evidence type="ECO:0000256" key="6">
    <source>
        <dbReference type="RuleBase" id="RU000461"/>
    </source>
</evidence>
<comment type="similarity">
    <text evidence="6">Belongs to the cytochrome P450 family.</text>
</comment>
<keyword evidence="8" id="KW-1185">Reference proteome</keyword>
<dbReference type="GO" id="GO:0020037">
    <property type="term" value="F:heme binding"/>
    <property type="evidence" value="ECO:0007669"/>
    <property type="project" value="InterPro"/>
</dbReference>
<reference evidence="7" key="1">
    <citation type="submission" date="2023-06" db="EMBL/GenBank/DDBJ databases">
        <title>Genome-scale phylogeny and comparative genomics of the fungal order Sordariales.</title>
        <authorList>
            <consortium name="Lawrence Berkeley National Laboratory"/>
            <person name="Hensen N."/>
            <person name="Bonometti L."/>
            <person name="Westerberg I."/>
            <person name="Brannstrom I.O."/>
            <person name="Guillou S."/>
            <person name="Cros-Aarteil S."/>
            <person name="Calhoun S."/>
            <person name="Haridas S."/>
            <person name="Kuo A."/>
            <person name="Mondo S."/>
            <person name="Pangilinan J."/>
            <person name="Riley R."/>
            <person name="Labutti K."/>
            <person name="Andreopoulos B."/>
            <person name="Lipzen A."/>
            <person name="Chen C."/>
            <person name="Yanf M."/>
            <person name="Daum C."/>
            <person name="Ng V."/>
            <person name="Clum A."/>
            <person name="Steindorff A."/>
            <person name="Ohm R."/>
            <person name="Martin F."/>
            <person name="Silar P."/>
            <person name="Natvig D."/>
            <person name="Lalanne C."/>
            <person name="Gautier V."/>
            <person name="Ament-Velasquez S.L."/>
            <person name="Kruys A."/>
            <person name="Hutchinson M.I."/>
            <person name="Powell A.J."/>
            <person name="Barry K."/>
            <person name="Miller A.N."/>
            <person name="Grigoriev I.V."/>
            <person name="Debuchy R."/>
            <person name="Gladieux P."/>
            <person name="Thoren M.H."/>
            <person name="Johannesson H."/>
        </authorList>
    </citation>
    <scope>NUCLEOTIDE SEQUENCE</scope>
    <source>
        <strain evidence="7">8032-3</strain>
    </source>
</reference>
<evidence type="ECO:0000256" key="5">
    <source>
        <dbReference type="PIRSR" id="PIRSR602401-1"/>
    </source>
</evidence>
<accession>A0AAJ0BXW2</accession>
<dbReference type="PRINTS" id="PR00463">
    <property type="entry name" value="EP450I"/>
</dbReference>
<evidence type="ECO:0000256" key="3">
    <source>
        <dbReference type="ARBA" id="ARBA00022723"/>
    </source>
</evidence>
<dbReference type="AlphaFoldDB" id="A0AAJ0BXW2"/>
<feature type="binding site" description="axial binding residue" evidence="5">
    <location>
        <position position="458"/>
    </location>
    <ligand>
        <name>heme</name>
        <dbReference type="ChEBI" id="CHEBI:30413"/>
    </ligand>
    <ligandPart>
        <name>Fe</name>
        <dbReference type="ChEBI" id="CHEBI:18248"/>
    </ligandPart>
</feature>
<comment type="cofactor">
    <cofactor evidence="1 5">
        <name>heme</name>
        <dbReference type="ChEBI" id="CHEBI:30413"/>
    </cofactor>
</comment>
<evidence type="ECO:0000256" key="1">
    <source>
        <dbReference type="ARBA" id="ARBA00001971"/>
    </source>
</evidence>
<dbReference type="PANTHER" id="PTHR24305">
    <property type="entry name" value="CYTOCHROME P450"/>
    <property type="match status" value="1"/>
</dbReference>